<keyword evidence="1" id="KW-1133">Transmembrane helix</keyword>
<feature type="transmembrane region" description="Helical" evidence="1">
    <location>
        <begin position="205"/>
        <end position="227"/>
    </location>
</feature>
<proteinExistence type="predicted"/>
<feature type="transmembrane region" description="Helical" evidence="1">
    <location>
        <begin position="53"/>
        <end position="74"/>
    </location>
</feature>
<feature type="transmembrane region" description="Helical" evidence="1">
    <location>
        <begin position="247"/>
        <end position="268"/>
    </location>
</feature>
<dbReference type="GO" id="GO:0016746">
    <property type="term" value="F:acyltransferase activity"/>
    <property type="evidence" value="ECO:0007669"/>
    <property type="project" value="UniProtKB-KW"/>
</dbReference>
<dbReference type="InterPro" id="IPR002656">
    <property type="entry name" value="Acyl_transf_3_dom"/>
</dbReference>
<sequence length="366" mass="39605">MTTPAPTPPEPLPPPARDVALDGAKGALIFLVVLGHTFQFAVLGRHGDPLVDGLFTAIYSFHMPAFMALAGWLAQPGLSRRDGRGRLALRRCLSYLIPILTVTLLTELFWSVQWPAAGLRKSLSDLFWHGLTTLWFCWAMAYGTVILFIAESLRLRLLLAAVLLGAFMLLPAHGHWQLCQSVLPFYVLGYLASAYRGVLQGWRRWLPYVGLAAGVGAVVVVLGFWSREAYVYITGIKWAGPDAHWTLLRYGVGALGCLAFFGLWPWLFSRMPARLAQGLVGWGASSMRTYVLQTLLFNGTTWAGLTLLMLGQAAALKWAVALALAFGIQVLCTLAGQGLAQSPVVAGLLFGTLKAPAGGRRSAGGL</sequence>
<evidence type="ECO:0000313" key="3">
    <source>
        <dbReference type="EMBL" id="MEO3690310.1"/>
    </source>
</evidence>
<dbReference type="Pfam" id="PF01757">
    <property type="entry name" value="Acyl_transf_3"/>
    <property type="match status" value="1"/>
</dbReference>
<dbReference type="Proteomes" id="UP001495147">
    <property type="component" value="Unassembled WGS sequence"/>
</dbReference>
<dbReference type="PANTHER" id="PTHR37312:SF1">
    <property type="entry name" value="MEMBRANE-BOUND ACYLTRANSFERASE YKRP-RELATED"/>
    <property type="match status" value="1"/>
</dbReference>
<keyword evidence="3" id="KW-0808">Transferase</keyword>
<evidence type="ECO:0000259" key="2">
    <source>
        <dbReference type="Pfam" id="PF01757"/>
    </source>
</evidence>
<feature type="transmembrane region" description="Helical" evidence="1">
    <location>
        <begin position="95"/>
        <end position="114"/>
    </location>
</feature>
<comment type="caution">
    <text evidence="3">The sequence shown here is derived from an EMBL/GenBank/DDBJ whole genome shotgun (WGS) entry which is preliminary data.</text>
</comment>
<feature type="domain" description="Acyltransferase 3" evidence="2">
    <location>
        <begin position="19"/>
        <end position="331"/>
    </location>
</feature>
<dbReference type="EMBL" id="JBDPZD010000001">
    <property type="protein sequence ID" value="MEO3690310.1"/>
    <property type="molecule type" value="Genomic_DNA"/>
</dbReference>
<dbReference type="InterPro" id="IPR052734">
    <property type="entry name" value="Nod_factor_acetyltransferase"/>
</dbReference>
<name>A0ABV0FWM1_9BURK</name>
<gene>
    <name evidence="3" type="ORF">ABDJ85_02460</name>
</gene>
<feature type="transmembrane region" description="Helical" evidence="1">
    <location>
        <begin position="316"/>
        <end position="336"/>
    </location>
</feature>
<dbReference type="RefSeq" id="WP_347703142.1">
    <property type="nucleotide sequence ID" value="NZ_JBDPZD010000001.1"/>
</dbReference>
<keyword evidence="3" id="KW-0012">Acyltransferase</keyword>
<evidence type="ECO:0000313" key="4">
    <source>
        <dbReference type="Proteomes" id="UP001495147"/>
    </source>
</evidence>
<organism evidence="3 4">
    <name type="scientific">Roseateles paludis</name>
    <dbReference type="NCBI Taxonomy" id="3145238"/>
    <lineage>
        <taxon>Bacteria</taxon>
        <taxon>Pseudomonadati</taxon>
        <taxon>Pseudomonadota</taxon>
        <taxon>Betaproteobacteria</taxon>
        <taxon>Burkholderiales</taxon>
        <taxon>Sphaerotilaceae</taxon>
        <taxon>Roseateles</taxon>
    </lineage>
</organism>
<feature type="transmembrane region" description="Helical" evidence="1">
    <location>
        <begin position="27"/>
        <end position="47"/>
    </location>
</feature>
<accession>A0ABV0FWM1</accession>
<feature type="transmembrane region" description="Helical" evidence="1">
    <location>
        <begin position="126"/>
        <end position="150"/>
    </location>
</feature>
<keyword evidence="1" id="KW-0812">Transmembrane</keyword>
<feature type="transmembrane region" description="Helical" evidence="1">
    <location>
        <begin position="289"/>
        <end position="310"/>
    </location>
</feature>
<evidence type="ECO:0000256" key="1">
    <source>
        <dbReference type="SAM" id="Phobius"/>
    </source>
</evidence>
<reference evidence="3 4" key="1">
    <citation type="submission" date="2024-05" db="EMBL/GenBank/DDBJ databases">
        <title>Roseateles sp. DJS-2-20 16S ribosomal RNA gene Genome sequencing and assembly.</title>
        <authorList>
            <person name="Woo H."/>
        </authorList>
    </citation>
    <scope>NUCLEOTIDE SEQUENCE [LARGE SCALE GENOMIC DNA]</scope>
    <source>
        <strain evidence="3 4">DJS-2-20</strain>
    </source>
</reference>
<keyword evidence="1" id="KW-0472">Membrane</keyword>
<feature type="transmembrane region" description="Helical" evidence="1">
    <location>
        <begin position="157"/>
        <end position="176"/>
    </location>
</feature>
<dbReference type="PANTHER" id="PTHR37312">
    <property type="entry name" value="MEMBRANE-BOUND ACYLTRANSFERASE YKRP-RELATED"/>
    <property type="match status" value="1"/>
</dbReference>
<protein>
    <submittedName>
        <fullName evidence="3">Acyltransferase family protein</fullName>
    </submittedName>
</protein>
<keyword evidence="4" id="KW-1185">Reference proteome</keyword>